<evidence type="ECO:0000256" key="7">
    <source>
        <dbReference type="RuleBase" id="RU003827"/>
    </source>
</evidence>
<protein>
    <recommendedName>
        <fullName evidence="9">GOLD domain-containing protein</fullName>
    </recommendedName>
</protein>
<reference evidence="11" key="1">
    <citation type="journal article" date="2016" name="Nat. Biotechnol.">
        <title>Sequencing wild and cultivated cassava and related species reveals extensive interspecific hybridization and genetic diversity.</title>
        <authorList>
            <person name="Bredeson J.V."/>
            <person name="Lyons J.B."/>
            <person name="Prochnik S.E."/>
            <person name="Wu G.A."/>
            <person name="Ha C.M."/>
            <person name="Edsinger-Gonzales E."/>
            <person name="Grimwood J."/>
            <person name="Schmutz J."/>
            <person name="Rabbi I.Y."/>
            <person name="Egesi C."/>
            <person name="Nauluvula P."/>
            <person name="Lebot V."/>
            <person name="Ndunguru J."/>
            <person name="Mkamilo G."/>
            <person name="Bart R.S."/>
            <person name="Setter T.L."/>
            <person name="Gleadow R.M."/>
            <person name="Kulakow P."/>
            <person name="Ferguson M.E."/>
            <person name="Rounsley S."/>
            <person name="Rokhsar D.S."/>
        </authorList>
    </citation>
    <scope>NUCLEOTIDE SEQUENCE [LARGE SCALE GENOMIC DNA]</scope>
    <source>
        <strain evidence="11">cv. AM560-2</strain>
    </source>
</reference>
<dbReference type="OrthoDB" id="759142at2759"/>
<evidence type="ECO:0000313" key="11">
    <source>
        <dbReference type="Proteomes" id="UP000091857"/>
    </source>
</evidence>
<evidence type="ECO:0000313" key="10">
    <source>
        <dbReference type="EMBL" id="OAY39868.1"/>
    </source>
</evidence>
<evidence type="ECO:0000256" key="6">
    <source>
        <dbReference type="ARBA" id="ARBA00023136"/>
    </source>
</evidence>
<dbReference type="GO" id="GO:0016020">
    <property type="term" value="C:membrane"/>
    <property type="evidence" value="ECO:0007669"/>
    <property type="project" value="UniProtKB-SubCell"/>
</dbReference>
<comment type="similarity">
    <text evidence="2 7">Belongs to the EMP24/GP25L family.</text>
</comment>
<dbReference type="EMBL" id="CM004396">
    <property type="protein sequence ID" value="OAY39868.1"/>
    <property type="molecule type" value="Genomic_DNA"/>
</dbReference>
<dbReference type="Pfam" id="PF01105">
    <property type="entry name" value="EMP24_GP25L"/>
    <property type="match status" value="1"/>
</dbReference>
<evidence type="ECO:0000256" key="3">
    <source>
        <dbReference type="ARBA" id="ARBA00022692"/>
    </source>
</evidence>
<evidence type="ECO:0000256" key="1">
    <source>
        <dbReference type="ARBA" id="ARBA00004479"/>
    </source>
</evidence>
<dbReference type="GO" id="GO:0005783">
    <property type="term" value="C:endoplasmic reticulum"/>
    <property type="evidence" value="ECO:0000318"/>
    <property type="project" value="GO_Central"/>
</dbReference>
<comment type="subcellular location">
    <subcellularLocation>
        <location evidence="1 7">Membrane</location>
        <topology evidence="1 7">Single-pass type I membrane protein</topology>
    </subcellularLocation>
</comment>
<evidence type="ECO:0000256" key="4">
    <source>
        <dbReference type="ARBA" id="ARBA00022729"/>
    </source>
</evidence>
<dbReference type="PROSITE" id="PS50866">
    <property type="entry name" value="GOLD"/>
    <property type="match status" value="1"/>
</dbReference>
<keyword evidence="11" id="KW-1185">Reference proteome</keyword>
<feature type="domain" description="GOLD" evidence="9">
    <location>
        <begin position="40"/>
        <end position="152"/>
    </location>
</feature>
<dbReference type="SMART" id="SM01190">
    <property type="entry name" value="EMP24_GP25L"/>
    <property type="match status" value="1"/>
</dbReference>
<keyword evidence="3 7" id="KW-0812">Transmembrane</keyword>
<dbReference type="GO" id="GO:0006888">
    <property type="term" value="P:endoplasmic reticulum to Golgi vesicle-mediated transport"/>
    <property type="evidence" value="ECO:0000318"/>
    <property type="project" value="GO_Central"/>
</dbReference>
<sequence>MGMGANVRREVLLQFLLTLWIWGTVRVSEGIWLNLPATGTKCVSEELHSNVVVLADYVVVSEENYHLPTISIKVTSPYGNNLHHKENVTHGQFAFTTEEAGNHLVCFWVEGHNEGDADVSLNLDWKTGIAAKDWESVASIERIEGVELELRKLEGAVDAIHENLLHLKIREAELRNASETTNTRVAWFSIMSLGLCILVSVLQLWHLKSFFQKKKLI</sequence>
<dbReference type="AlphaFoldDB" id="A0A2C9V5U0"/>
<keyword evidence="6 8" id="KW-0472">Membrane</keyword>
<dbReference type="PANTHER" id="PTHR22811">
    <property type="entry name" value="TRANSMEMBRANE EMP24 DOMAIN-CONTAINING PROTEIN"/>
    <property type="match status" value="1"/>
</dbReference>
<dbReference type="GO" id="GO:0006886">
    <property type="term" value="P:intracellular protein transport"/>
    <property type="evidence" value="ECO:0000318"/>
    <property type="project" value="GO_Central"/>
</dbReference>
<dbReference type="InterPro" id="IPR015720">
    <property type="entry name" value="Emp24-like"/>
</dbReference>
<dbReference type="InterPro" id="IPR009038">
    <property type="entry name" value="GOLD_dom"/>
</dbReference>
<keyword evidence="4" id="KW-0732">Signal</keyword>
<proteinExistence type="inferred from homology"/>
<evidence type="ECO:0000256" key="8">
    <source>
        <dbReference type="SAM" id="Phobius"/>
    </source>
</evidence>
<dbReference type="GO" id="GO:0007030">
    <property type="term" value="P:Golgi organization"/>
    <property type="evidence" value="ECO:0000318"/>
    <property type="project" value="GO_Central"/>
</dbReference>
<dbReference type="GO" id="GO:0005794">
    <property type="term" value="C:Golgi apparatus"/>
    <property type="evidence" value="ECO:0000318"/>
    <property type="project" value="GO_Central"/>
</dbReference>
<evidence type="ECO:0000259" key="9">
    <source>
        <dbReference type="PROSITE" id="PS50866"/>
    </source>
</evidence>
<dbReference type="Proteomes" id="UP000091857">
    <property type="component" value="Chromosome 10"/>
</dbReference>
<dbReference type="OMA" id="NIKHGVE"/>
<dbReference type="GO" id="GO:0030134">
    <property type="term" value="C:COPII-coated ER to Golgi transport vesicle"/>
    <property type="evidence" value="ECO:0000318"/>
    <property type="project" value="GO_Central"/>
</dbReference>
<comment type="caution">
    <text evidence="10">The sequence shown here is derived from an EMBL/GenBank/DDBJ whole genome shotgun (WGS) entry which is preliminary data.</text>
</comment>
<dbReference type="STRING" id="3983.A0A2C9V5U0"/>
<accession>A0A2C9V5U0</accession>
<keyword evidence="5 8" id="KW-1133">Transmembrane helix</keyword>
<gene>
    <name evidence="10" type="ORF">MANES_10G129300v8</name>
</gene>
<name>A0A2C9V5U0_MANES</name>
<dbReference type="Gramene" id="Manes.10G129300.1.v8.1">
    <property type="protein sequence ID" value="Manes.10G129300.1.v8.1.CDS"/>
    <property type="gene ID" value="Manes.10G129300.v8.1"/>
</dbReference>
<evidence type="ECO:0000256" key="2">
    <source>
        <dbReference type="ARBA" id="ARBA00007104"/>
    </source>
</evidence>
<feature type="transmembrane region" description="Helical" evidence="8">
    <location>
        <begin position="185"/>
        <end position="205"/>
    </location>
</feature>
<organism evidence="10 11">
    <name type="scientific">Manihot esculenta</name>
    <name type="common">Cassava</name>
    <name type="synonym">Jatropha manihot</name>
    <dbReference type="NCBI Taxonomy" id="3983"/>
    <lineage>
        <taxon>Eukaryota</taxon>
        <taxon>Viridiplantae</taxon>
        <taxon>Streptophyta</taxon>
        <taxon>Embryophyta</taxon>
        <taxon>Tracheophyta</taxon>
        <taxon>Spermatophyta</taxon>
        <taxon>Magnoliopsida</taxon>
        <taxon>eudicotyledons</taxon>
        <taxon>Gunneridae</taxon>
        <taxon>Pentapetalae</taxon>
        <taxon>rosids</taxon>
        <taxon>fabids</taxon>
        <taxon>Malpighiales</taxon>
        <taxon>Euphorbiaceae</taxon>
        <taxon>Crotonoideae</taxon>
        <taxon>Manihoteae</taxon>
        <taxon>Manihot</taxon>
    </lineage>
</organism>
<evidence type="ECO:0000256" key="5">
    <source>
        <dbReference type="ARBA" id="ARBA00022989"/>
    </source>
</evidence>
<dbReference type="GO" id="GO:0005793">
    <property type="term" value="C:endoplasmic reticulum-Golgi intermediate compartment"/>
    <property type="evidence" value="ECO:0000318"/>
    <property type="project" value="GO_Central"/>
</dbReference>